<reference evidence="2 3" key="1">
    <citation type="submission" date="2019-06" db="EMBL/GenBank/DDBJ databases">
        <title>Whole genome shotgun sequence of Streptomyces spinoverrucosus NBRC 14228.</title>
        <authorList>
            <person name="Hosoyama A."/>
            <person name="Uohara A."/>
            <person name="Ohji S."/>
            <person name="Ichikawa N."/>
        </authorList>
    </citation>
    <scope>NUCLEOTIDE SEQUENCE [LARGE SCALE GENOMIC DNA]</scope>
    <source>
        <strain evidence="2 3">NBRC 14228</strain>
    </source>
</reference>
<feature type="region of interest" description="Disordered" evidence="1">
    <location>
        <begin position="1"/>
        <end position="20"/>
    </location>
</feature>
<dbReference type="AlphaFoldDB" id="A0A4Y3VI98"/>
<dbReference type="Proteomes" id="UP000317881">
    <property type="component" value="Unassembled WGS sequence"/>
</dbReference>
<protein>
    <submittedName>
        <fullName evidence="2">Uncharacterized protein</fullName>
    </submittedName>
</protein>
<evidence type="ECO:0000313" key="3">
    <source>
        <dbReference type="Proteomes" id="UP000317881"/>
    </source>
</evidence>
<keyword evidence="3" id="KW-1185">Reference proteome</keyword>
<comment type="caution">
    <text evidence="2">The sequence shown here is derived from an EMBL/GenBank/DDBJ whole genome shotgun (WGS) entry which is preliminary data.</text>
</comment>
<dbReference type="EMBL" id="BJND01000017">
    <property type="protein sequence ID" value="GEC04756.1"/>
    <property type="molecule type" value="Genomic_DNA"/>
</dbReference>
<accession>A0A4Y3VI98</accession>
<sequence length="89" mass="9150">MAGVDNTATTPPGKRPEWILKPPATSLCVAREDQNSKGGSPVAEIALTEAEIFCGEATGGGAGIRYLGSSEAASSSQEWRGQPAGHPIR</sequence>
<evidence type="ECO:0000313" key="2">
    <source>
        <dbReference type="EMBL" id="GEC04756.1"/>
    </source>
</evidence>
<feature type="compositionally biased region" description="Polar residues" evidence="1">
    <location>
        <begin position="1"/>
        <end position="10"/>
    </location>
</feature>
<proteinExistence type="predicted"/>
<feature type="region of interest" description="Disordered" evidence="1">
    <location>
        <begin position="69"/>
        <end position="89"/>
    </location>
</feature>
<organism evidence="2 3">
    <name type="scientific">Streptomyces spinoverrucosus</name>
    <dbReference type="NCBI Taxonomy" id="284043"/>
    <lineage>
        <taxon>Bacteria</taxon>
        <taxon>Bacillati</taxon>
        <taxon>Actinomycetota</taxon>
        <taxon>Actinomycetes</taxon>
        <taxon>Kitasatosporales</taxon>
        <taxon>Streptomycetaceae</taxon>
        <taxon>Streptomyces</taxon>
    </lineage>
</organism>
<evidence type="ECO:0000256" key="1">
    <source>
        <dbReference type="SAM" id="MobiDB-lite"/>
    </source>
</evidence>
<gene>
    <name evidence="2" type="ORF">SSP24_24110</name>
</gene>
<name>A0A4Y3VI98_9ACTN</name>